<dbReference type="PANTHER" id="PTHR21198">
    <property type="entry name" value="GLUTAMATE RACEMASE"/>
    <property type="match status" value="1"/>
</dbReference>
<dbReference type="PROSITE" id="PS00923">
    <property type="entry name" value="ASP_GLU_RACEMASE_1"/>
    <property type="match status" value="1"/>
</dbReference>
<name>A0ABS2GSC1_9BURK</name>
<keyword evidence="4" id="KW-1185">Reference proteome</keyword>
<organism evidence="3 4">
    <name type="scientific">Parasutterella secunda</name>
    <dbReference type="NCBI Taxonomy" id="626947"/>
    <lineage>
        <taxon>Bacteria</taxon>
        <taxon>Pseudomonadati</taxon>
        <taxon>Pseudomonadota</taxon>
        <taxon>Betaproteobacteria</taxon>
        <taxon>Burkholderiales</taxon>
        <taxon>Sutterellaceae</taxon>
        <taxon>Parasutterella</taxon>
    </lineage>
</organism>
<dbReference type="RefSeq" id="WP_205050294.1">
    <property type="nucleotide sequence ID" value="NZ_JACJKX010000008.1"/>
</dbReference>
<dbReference type="PANTHER" id="PTHR21198:SF7">
    <property type="entry name" value="ASPARTATE-GLUTAMATE RACEMASE FAMILY"/>
    <property type="match status" value="1"/>
</dbReference>
<dbReference type="InterPro" id="IPR033134">
    <property type="entry name" value="Asp/Glu_racemase_AS_2"/>
</dbReference>
<dbReference type="Proteomes" id="UP000777002">
    <property type="component" value="Unassembled WGS sequence"/>
</dbReference>
<dbReference type="InterPro" id="IPR018187">
    <property type="entry name" value="Asp/Glu_racemase_AS_1"/>
</dbReference>
<gene>
    <name evidence="3" type="ORF">H5985_05405</name>
</gene>
<protein>
    <submittedName>
        <fullName evidence="3">Aspartate/glutamate racemase family protein</fullName>
    </submittedName>
</protein>
<comment type="similarity">
    <text evidence="1">Belongs to the aspartate/glutamate racemases family.</text>
</comment>
<dbReference type="Gene3D" id="3.40.50.1860">
    <property type="match status" value="4"/>
</dbReference>
<dbReference type="InterPro" id="IPR015942">
    <property type="entry name" value="Asp/Glu/hydantoin_racemase"/>
</dbReference>
<dbReference type="PROSITE" id="PS00924">
    <property type="entry name" value="ASP_GLU_RACEMASE_2"/>
    <property type="match status" value="1"/>
</dbReference>
<dbReference type="NCBIfam" id="TIGR00035">
    <property type="entry name" value="asp_race"/>
    <property type="match status" value="1"/>
</dbReference>
<dbReference type="SUPFAM" id="SSF53681">
    <property type="entry name" value="Aspartate/glutamate racemase"/>
    <property type="match status" value="4"/>
</dbReference>
<evidence type="ECO:0000313" key="3">
    <source>
        <dbReference type="EMBL" id="MBM6928705.1"/>
    </source>
</evidence>
<evidence type="ECO:0000256" key="1">
    <source>
        <dbReference type="ARBA" id="ARBA00007847"/>
    </source>
</evidence>
<reference evidence="3 4" key="1">
    <citation type="journal article" date="2021" name="Sci. Rep.">
        <title>The distribution of antibiotic resistance genes in chicken gut microbiota commensals.</title>
        <authorList>
            <person name="Juricova H."/>
            <person name="Matiasovicova J."/>
            <person name="Kubasova T."/>
            <person name="Cejkova D."/>
            <person name="Rychlik I."/>
        </authorList>
    </citation>
    <scope>NUCLEOTIDE SEQUENCE [LARGE SCALE GENOMIC DNA]</scope>
    <source>
        <strain evidence="3 4">An562</strain>
    </source>
</reference>
<dbReference type="InterPro" id="IPR001920">
    <property type="entry name" value="Asp/Glu_race"/>
</dbReference>
<dbReference type="InterPro" id="IPR004380">
    <property type="entry name" value="Asp_race"/>
</dbReference>
<accession>A0ABS2GSC1</accession>
<proteinExistence type="inferred from homology"/>
<evidence type="ECO:0000256" key="2">
    <source>
        <dbReference type="ARBA" id="ARBA00023235"/>
    </source>
</evidence>
<comment type="caution">
    <text evidence="3">The sequence shown here is derived from an EMBL/GenBank/DDBJ whole genome shotgun (WGS) entry which is preliminary data.</text>
</comment>
<sequence>MNQKKTLGIVAGLNRRAAMEVKTRLLALGDDDVSVIMTEDNFKIDPNPVFAVSDRKIFIFNEAELLAEMGADLILVPDFKCGSYIHEIQREIQTPILDMKAALMSQMGEKAPVMGVLDAGNAGDCATGACELSSHLKMVLPTEEENKALDVLREKIRAEGASDEAAQELAAICRRLIESGAEVIIPNCTQFAINTPALQEMGLPVMDVFEAFAKAALAHSTEKLPKPFKLGLIGGLGPAATVDLYDKIVKATPAKTDQEHFKVVIEQNPQIDDRTACLLNGGPDPTIAMYNCAKRLQKDGCDYIIIPCNTAHAFLPRLLRHLDVPFIDMQQTMLDEIQAKFGKDARVGLMATSGTIATGIYGQKADKMGMKMFTPDEDHQASVMKAIYGPKGAKAGYTTGECYDDLYRGAEYLVKTYDCNVLILGCTELPLIFHEQDDFEVAGKKVAIVDPTATLARKCVQIAEATIKERGVR</sequence>
<dbReference type="Pfam" id="PF01177">
    <property type="entry name" value="Asp_Glu_race"/>
    <property type="match status" value="2"/>
</dbReference>
<evidence type="ECO:0000313" key="4">
    <source>
        <dbReference type="Proteomes" id="UP000777002"/>
    </source>
</evidence>
<dbReference type="EMBL" id="JACJKX010000008">
    <property type="protein sequence ID" value="MBM6928705.1"/>
    <property type="molecule type" value="Genomic_DNA"/>
</dbReference>
<keyword evidence="2" id="KW-0413">Isomerase</keyword>